<evidence type="ECO:0000259" key="1">
    <source>
        <dbReference type="Pfam" id="PF13175"/>
    </source>
</evidence>
<comment type="caution">
    <text evidence="2">The sequence shown here is derived from an EMBL/GenBank/DDBJ whole genome shotgun (WGS) entry which is preliminary data.</text>
</comment>
<dbReference type="SUPFAM" id="SSF52540">
    <property type="entry name" value="P-loop containing nucleoside triphosphate hydrolases"/>
    <property type="match status" value="1"/>
</dbReference>
<accession>A0A0W8F085</accession>
<sequence>MIERLGINNFKSIRDITLDCKRVNLFIGEPNTGKSNILESLGFLSWCARPDTDLNHFVRFQNMYNLFYDNLIDNPCSVTIQGHHTQSNPYKVNISYDNNFFFINTQFIDNKEKNIARVYPNGNVAGSDANVAKKELGFIKYYHFTNRSDYPDQSGSYLVPPDGPNLFTLVMSNARLRDTLKSFFTDYDLKIVFKPVERVFEVQKETGDLIFNYPYPLLSDTLRRIIFYSMAIESNEQSALVFEEPESHAFPYYTKWLGEKISRDARNQYFIATHNPYLLQAIMEKTDMADLNVWVTYYRKYQTRVHRLTSGQVEEAMSMDPFFNISSFISDEE</sequence>
<dbReference type="GO" id="GO:0000731">
    <property type="term" value="P:DNA synthesis involved in DNA repair"/>
    <property type="evidence" value="ECO:0007669"/>
    <property type="project" value="TreeGrafter"/>
</dbReference>
<proteinExistence type="predicted"/>
<reference evidence="2" key="1">
    <citation type="journal article" date="2015" name="Proc. Natl. Acad. Sci. U.S.A.">
        <title>Networks of energetic and metabolic interactions define dynamics in microbial communities.</title>
        <authorList>
            <person name="Embree M."/>
            <person name="Liu J.K."/>
            <person name="Al-Bassam M.M."/>
            <person name="Zengler K."/>
        </authorList>
    </citation>
    <scope>NUCLEOTIDE SEQUENCE</scope>
</reference>
<dbReference type="GO" id="GO:0005524">
    <property type="term" value="F:ATP binding"/>
    <property type="evidence" value="ECO:0007669"/>
    <property type="project" value="InterPro"/>
</dbReference>
<dbReference type="InterPro" id="IPR027417">
    <property type="entry name" value="P-loop_NTPase"/>
</dbReference>
<dbReference type="PANTHER" id="PTHR32182:SF19">
    <property type="entry name" value="HOMOLOGY WITH RECF PROTEIN"/>
    <property type="match status" value="1"/>
</dbReference>
<name>A0A0W8F085_9ZZZZ</name>
<dbReference type="InterPro" id="IPR041685">
    <property type="entry name" value="AAA_GajA/Old/RecF-like"/>
</dbReference>
<dbReference type="GO" id="GO:0016887">
    <property type="term" value="F:ATP hydrolysis activity"/>
    <property type="evidence" value="ECO:0007669"/>
    <property type="project" value="InterPro"/>
</dbReference>
<evidence type="ECO:0000313" key="2">
    <source>
        <dbReference type="EMBL" id="KUG14217.1"/>
    </source>
</evidence>
<dbReference type="PANTHER" id="PTHR32182">
    <property type="entry name" value="DNA REPLICATION AND REPAIR PROTEIN RECF"/>
    <property type="match status" value="1"/>
</dbReference>
<organism evidence="2">
    <name type="scientific">hydrocarbon metagenome</name>
    <dbReference type="NCBI Taxonomy" id="938273"/>
    <lineage>
        <taxon>unclassified sequences</taxon>
        <taxon>metagenomes</taxon>
        <taxon>ecological metagenomes</taxon>
    </lineage>
</organism>
<gene>
    <name evidence="2" type="ORF">ASZ90_016149</name>
</gene>
<feature type="domain" description="Endonuclease GajA/Old nuclease/RecF-like AAA" evidence="1">
    <location>
        <begin position="1"/>
        <end position="115"/>
    </location>
</feature>
<dbReference type="Gene3D" id="3.40.50.300">
    <property type="entry name" value="P-loop containing nucleotide triphosphate hydrolases"/>
    <property type="match status" value="1"/>
</dbReference>
<dbReference type="AlphaFoldDB" id="A0A0W8F085"/>
<dbReference type="Pfam" id="PF13175">
    <property type="entry name" value="AAA_15"/>
    <property type="match status" value="1"/>
</dbReference>
<dbReference type="EMBL" id="LNQE01001687">
    <property type="protein sequence ID" value="KUG14217.1"/>
    <property type="molecule type" value="Genomic_DNA"/>
</dbReference>
<protein>
    <recommendedName>
        <fullName evidence="1">Endonuclease GajA/Old nuclease/RecF-like AAA domain-containing protein</fullName>
    </recommendedName>
</protein>
<dbReference type="GO" id="GO:0006302">
    <property type="term" value="P:double-strand break repair"/>
    <property type="evidence" value="ECO:0007669"/>
    <property type="project" value="TreeGrafter"/>
</dbReference>